<sequence>MVHEQHRLTIPSNAEYSVPQLRMIPREAEGILGRPITAEEWDRL</sequence>
<evidence type="ECO:0000313" key="1">
    <source>
        <dbReference type="EMBL" id="CAA9581676.1"/>
    </source>
</evidence>
<dbReference type="AlphaFoldDB" id="A0A6J4VPP1"/>
<organism evidence="1">
    <name type="scientific">uncultured Thermomicrobiales bacterium</name>
    <dbReference type="NCBI Taxonomy" id="1645740"/>
    <lineage>
        <taxon>Bacteria</taxon>
        <taxon>Pseudomonadati</taxon>
        <taxon>Thermomicrobiota</taxon>
        <taxon>Thermomicrobia</taxon>
        <taxon>Thermomicrobiales</taxon>
        <taxon>environmental samples</taxon>
    </lineage>
</organism>
<reference evidence="1" key="1">
    <citation type="submission" date="2020-02" db="EMBL/GenBank/DDBJ databases">
        <authorList>
            <person name="Meier V. D."/>
        </authorList>
    </citation>
    <scope>NUCLEOTIDE SEQUENCE</scope>
    <source>
        <strain evidence="1">AVDCRST_MAG88</strain>
    </source>
</reference>
<proteinExistence type="predicted"/>
<name>A0A6J4VPP1_9BACT</name>
<protein>
    <submittedName>
        <fullName evidence="1">Uncharacterized protein</fullName>
    </submittedName>
</protein>
<dbReference type="EMBL" id="CADCWM010000820">
    <property type="protein sequence ID" value="CAA9581676.1"/>
    <property type="molecule type" value="Genomic_DNA"/>
</dbReference>
<accession>A0A6J4VPP1</accession>
<gene>
    <name evidence="1" type="ORF">AVDCRST_MAG88-3414</name>
</gene>